<dbReference type="OrthoDB" id="3365439at2759"/>
<sequence>MTRTDGVKKKKPPTFQHFPANRAKKLKKAWIDKAKIKSKWKAEKRKEGLIERSKLGIADDANEDDEKNEPENTHSDHAPSVEPSPPPRSKTPPSITTPSQAKNMKHGRKDSRGQKRKREQPEETAEPQSLRDLTREAYSRSSLHTFKSHPLKKGKAAGHQPHGEKGRGQPNMKLRMNAMLAKIKQDYA</sequence>
<comment type="caution">
    <text evidence="2">The sequence shown here is derived from an EMBL/GenBank/DDBJ whole genome shotgun (WGS) entry which is preliminary data.</text>
</comment>
<organism evidence="2 3">
    <name type="scientific">Panaeolus cyanescens</name>
    <dbReference type="NCBI Taxonomy" id="181874"/>
    <lineage>
        <taxon>Eukaryota</taxon>
        <taxon>Fungi</taxon>
        <taxon>Dikarya</taxon>
        <taxon>Basidiomycota</taxon>
        <taxon>Agaricomycotina</taxon>
        <taxon>Agaricomycetes</taxon>
        <taxon>Agaricomycetidae</taxon>
        <taxon>Agaricales</taxon>
        <taxon>Agaricineae</taxon>
        <taxon>Galeropsidaceae</taxon>
        <taxon>Panaeolus</taxon>
    </lineage>
</organism>
<accession>A0A409VVN1</accession>
<feature type="region of interest" description="Disordered" evidence="1">
    <location>
        <begin position="1"/>
        <end position="173"/>
    </location>
</feature>
<protein>
    <recommendedName>
        <fullName evidence="4">rRNA-processing protein FYV7</fullName>
    </recommendedName>
</protein>
<name>A0A409VVN1_9AGAR</name>
<evidence type="ECO:0008006" key="4">
    <source>
        <dbReference type="Google" id="ProtNLM"/>
    </source>
</evidence>
<dbReference type="Proteomes" id="UP000284842">
    <property type="component" value="Unassembled WGS sequence"/>
</dbReference>
<evidence type="ECO:0000313" key="3">
    <source>
        <dbReference type="Proteomes" id="UP000284842"/>
    </source>
</evidence>
<gene>
    <name evidence="2" type="ORF">CVT24_000853</name>
</gene>
<reference evidence="2 3" key="1">
    <citation type="journal article" date="2018" name="Evol. Lett.">
        <title>Horizontal gene cluster transfer increased hallucinogenic mushroom diversity.</title>
        <authorList>
            <person name="Reynolds H.T."/>
            <person name="Vijayakumar V."/>
            <person name="Gluck-Thaler E."/>
            <person name="Korotkin H.B."/>
            <person name="Matheny P.B."/>
            <person name="Slot J.C."/>
        </authorList>
    </citation>
    <scope>NUCLEOTIDE SEQUENCE [LARGE SCALE GENOMIC DNA]</scope>
    <source>
        <strain evidence="2 3">2629</strain>
    </source>
</reference>
<dbReference type="AlphaFoldDB" id="A0A409VVN1"/>
<feature type="compositionally biased region" description="Basic residues" evidence="1">
    <location>
        <begin position="146"/>
        <end position="156"/>
    </location>
</feature>
<proteinExistence type="predicted"/>
<evidence type="ECO:0000256" key="1">
    <source>
        <dbReference type="SAM" id="MobiDB-lite"/>
    </source>
</evidence>
<dbReference type="EMBL" id="NHTK01005959">
    <property type="protein sequence ID" value="PPQ70290.1"/>
    <property type="molecule type" value="Genomic_DNA"/>
</dbReference>
<evidence type="ECO:0000313" key="2">
    <source>
        <dbReference type="EMBL" id="PPQ70290.1"/>
    </source>
</evidence>
<feature type="compositionally biased region" description="Basic residues" evidence="1">
    <location>
        <begin position="103"/>
        <end position="118"/>
    </location>
</feature>
<dbReference type="InParanoid" id="A0A409VVN1"/>
<feature type="compositionally biased region" description="Basic and acidic residues" evidence="1">
    <location>
        <begin position="29"/>
        <end position="54"/>
    </location>
</feature>
<keyword evidence="3" id="KW-1185">Reference proteome</keyword>
<feature type="compositionally biased region" description="Basic and acidic residues" evidence="1">
    <location>
        <begin position="69"/>
        <end position="79"/>
    </location>
</feature>